<dbReference type="InterPro" id="IPR011010">
    <property type="entry name" value="DNA_brk_join_enz"/>
</dbReference>
<reference evidence="6" key="1">
    <citation type="journal article" date="2014" name="Front. Microbiol.">
        <title>High frequency of phylogenetically diverse reductive dehalogenase-homologous genes in deep subseafloor sedimentary metagenomes.</title>
        <authorList>
            <person name="Kawai M."/>
            <person name="Futagami T."/>
            <person name="Toyoda A."/>
            <person name="Takaki Y."/>
            <person name="Nishi S."/>
            <person name="Hori S."/>
            <person name="Arai W."/>
            <person name="Tsubouchi T."/>
            <person name="Morono Y."/>
            <person name="Uchiyama I."/>
            <person name="Ito T."/>
            <person name="Fujiyama A."/>
            <person name="Inagaki F."/>
            <person name="Takami H."/>
        </authorList>
    </citation>
    <scope>NUCLEOTIDE SEQUENCE</scope>
    <source>
        <strain evidence="6">Expedition CK06-06</strain>
    </source>
</reference>
<feature type="domain" description="Core-binding (CB)" evidence="5">
    <location>
        <begin position="1"/>
        <end position="85"/>
    </location>
</feature>
<keyword evidence="1" id="KW-0229">DNA integration</keyword>
<dbReference type="PANTHER" id="PTHR30349">
    <property type="entry name" value="PHAGE INTEGRASE-RELATED"/>
    <property type="match status" value="1"/>
</dbReference>
<evidence type="ECO:0000256" key="1">
    <source>
        <dbReference type="ARBA" id="ARBA00022908"/>
    </source>
</evidence>
<dbReference type="SUPFAM" id="SSF56349">
    <property type="entry name" value="DNA breaking-rejoining enzymes"/>
    <property type="match status" value="1"/>
</dbReference>
<keyword evidence="3" id="KW-0233">DNA recombination</keyword>
<dbReference type="InterPro" id="IPR002104">
    <property type="entry name" value="Integrase_catalytic"/>
</dbReference>
<feature type="domain" description="Tyr recombinase" evidence="4">
    <location>
        <begin position="106"/>
        <end position="205"/>
    </location>
</feature>
<evidence type="ECO:0000256" key="3">
    <source>
        <dbReference type="ARBA" id="ARBA00023172"/>
    </source>
</evidence>
<accession>X1I9T9</accession>
<evidence type="ECO:0000313" key="6">
    <source>
        <dbReference type="EMBL" id="GAH62864.1"/>
    </source>
</evidence>
<dbReference type="InterPro" id="IPR010998">
    <property type="entry name" value="Integrase_recombinase_N"/>
</dbReference>
<evidence type="ECO:0000256" key="2">
    <source>
        <dbReference type="ARBA" id="ARBA00023125"/>
    </source>
</evidence>
<dbReference type="Gene3D" id="1.10.150.130">
    <property type="match status" value="1"/>
</dbReference>
<proteinExistence type="predicted"/>
<comment type="caution">
    <text evidence="6">The sequence shown here is derived from an EMBL/GenBank/DDBJ whole genome shotgun (WGS) entry which is preliminary data.</text>
</comment>
<dbReference type="InterPro" id="IPR013762">
    <property type="entry name" value="Integrase-like_cat_sf"/>
</dbReference>
<name>X1I9T9_9ZZZZ</name>
<dbReference type="GO" id="GO:0006310">
    <property type="term" value="P:DNA recombination"/>
    <property type="evidence" value="ECO:0007669"/>
    <property type="project" value="UniProtKB-KW"/>
</dbReference>
<sequence length="205" mass="23621">MDEHLNKFITYLIAEKNASPYTIKNYRHEIGQFLDFLKEQGIDSWEGVDRYVLRRYLAWLQAEGYVKASITRRISELRSFCRYLVREGILDTNPIRAISSPKIPKRLPNYLDAHEVEGLLAAPDAMVPQGQRDRAIMEMLYASGLRVSELVSLNLKNVDLRQGELRVWGKGAKERLALLGEPACRALTRYIQDGRSKLIKENRVT</sequence>
<dbReference type="PANTHER" id="PTHR30349:SF41">
    <property type="entry name" value="INTEGRASE_RECOMBINASE PROTEIN MJ0367-RELATED"/>
    <property type="match status" value="1"/>
</dbReference>
<feature type="non-terminal residue" evidence="6">
    <location>
        <position position="205"/>
    </location>
</feature>
<evidence type="ECO:0008006" key="7">
    <source>
        <dbReference type="Google" id="ProtNLM"/>
    </source>
</evidence>
<dbReference type="InterPro" id="IPR050090">
    <property type="entry name" value="Tyrosine_recombinase_XerCD"/>
</dbReference>
<dbReference type="Pfam" id="PF02899">
    <property type="entry name" value="Phage_int_SAM_1"/>
    <property type="match status" value="1"/>
</dbReference>
<dbReference type="Gene3D" id="1.10.443.10">
    <property type="entry name" value="Intergrase catalytic core"/>
    <property type="match status" value="1"/>
</dbReference>
<dbReference type="EMBL" id="BARU01032998">
    <property type="protein sequence ID" value="GAH62864.1"/>
    <property type="molecule type" value="Genomic_DNA"/>
</dbReference>
<dbReference type="AlphaFoldDB" id="X1I9T9"/>
<dbReference type="GO" id="GO:0015074">
    <property type="term" value="P:DNA integration"/>
    <property type="evidence" value="ECO:0007669"/>
    <property type="project" value="UniProtKB-KW"/>
</dbReference>
<evidence type="ECO:0000259" key="4">
    <source>
        <dbReference type="PROSITE" id="PS51898"/>
    </source>
</evidence>
<keyword evidence="2" id="KW-0238">DNA-binding</keyword>
<dbReference type="Pfam" id="PF00589">
    <property type="entry name" value="Phage_integrase"/>
    <property type="match status" value="1"/>
</dbReference>
<evidence type="ECO:0000259" key="5">
    <source>
        <dbReference type="PROSITE" id="PS51900"/>
    </source>
</evidence>
<dbReference type="PROSITE" id="PS51898">
    <property type="entry name" value="TYR_RECOMBINASE"/>
    <property type="match status" value="1"/>
</dbReference>
<dbReference type="PROSITE" id="PS51900">
    <property type="entry name" value="CB"/>
    <property type="match status" value="1"/>
</dbReference>
<dbReference type="InterPro" id="IPR004107">
    <property type="entry name" value="Integrase_SAM-like_N"/>
</dbReference>
<protein>
    <recommendedName>
        <fullName evidence="7">Tyrosine recombinase XerD</fullName>
    </recommendedName>
</protein>
<gene>
    <name evidence="6" type="ORF">S03H2_51963</name>
</gene>
<dbReference type="InterPro" id="IPR044068">
    <property type="entry name" value="CB"/>
</dbReference>
<dbReference type="GO" id="GO:0003677">
    <property type="term" value="F:DNA binding"/>
    <property type="evidence" value="ECO:0007669"/>
    <property type="project" value="UniProtKB-KW"/>
</dbReference>
<organism evidence="6">
    <name type="scientific">marine sediment metagenome</name>
    <dbReference type="NCBI Taxonomy" id="412755"/>
    <lineage>
        <taxon>unclassified sequences</taxon>
        <taxon>metagenomes</taxon>
        <taxon>ecological metagenomes</taxon>
    </lineage>
</organism>